<evidence type="ECO:0000256" key="1">
    <source>
        <dbReference type="ARBA" id="ARBA00010928"/>
    </source>
</evidence>
<evidence type="ECO:0000259" key="3">
    <source>
        <dbReference type="Pfam" id="PF01408"/>
    </source>
</evidence>
<dbReference type="PANTHER" id="PTHR22604:SF105">
    <property type="entry name" value="TRANS-1,2-DIHYDROBENZENE-1,2-DIOL DEHYDROGENASE"/>
    <property type="match status" value="1"/>
</dbReference>
<evidence type="ECO:0000256" key="2">
    <source>
        <dbReference type="ARBA" id="ARBA00023002"/>
    </source>
</evidence>
<evidence type="ECO:0000259" key="4">
    <source>
        <dbReference type="Pfam" id="PF22725"/>
    </source>
</evidence>
<dbReference type="EMBL" id="FNLN01000018">
    <property type="protein sequence ID" value="SDU03133.1"/>
    <property type="molecule type" value="Genomic_DNA"/>
</dbReference>
<comment type="similarity">
    <text evidence="1">Belongs to the Gfo/Idh/MocA family.</text>
</comment>
<keyword evidence="6" id="KW-1185">Reference proteome</keyword>
<feature type="domain" description="Gfo/Idh/MocA-like oxidoreductase N-terminal" evidence="3">
    <location>
        <begin position="6"/>
        <end position="121"/>
    </location>
</feature>
<dbReference type="Gene3D" id="3.40.50.720">
    <property type="entry name" value="NAD(P)-binding Rossmann-like Domain"/>
    <property type="match status" value="1"/>
</dbReference>
<dbReference type="SUPFAM" id="SSF55347">
    <property type="entry name" value="Glyceraldehyde-3-phosphate dehydrogenase-like, C-terminal domain"/>
    <property type="match status" value="1"/>
</dbReference>
<dbReference type="SUPFAM" id="SSF51735">
    <property type="entry name" value="NAD(P)-binding Rossmann-fold domains"/>
    <property type="match status" value="1"/>
</dbReference>
<proteinExistence type="inferred from homology"/>
<evidence type="ECO:0000313" key="6">
    <source>
        <dbReference type="Proteomes" id="UP000182882"/>
    </source>
</evidence>
<dbReference type="KEGG" id="nur:ATY38_03905"/>
<dbReference type="AlphaFoldDB" id="A0A1H2F795"/>
<dbReference type="InterPro" id="IPR036291">
    <property type="entry name" value="NAD(P)-bd_dom_sf"/>
</dbReference>
<dbReference type="InterPro" id="IPR055170">
    <property type="entry name" value="GFO_IDH_MocA-like_dom"/>
</dbReference>
<dbReference type="Proteomes" id="UP000182882">
    <property type="component" value="Unassembled WGS sequence"/>
</dbReference>
<evidence type="ECO:0000313" key="5">
    <source>
        <dbReference type="EMBL" id="SDU03133.1"/>
    </source>
</evidence>
<sequence>MVALVRWGILSAGQMAGRFAVDLRKIPGTEIVAVAARSTRRAEAFALKHRIPRAYGSYEALARDPDIDVIYVATTHNFHKNHTLLCLENGKHVLCEKPFALNAIEVRQMIACASEKRLFLMEAMWSRFNPAYRRAMQWIKEGLIGEVRMLSADLGFRATWEPERRLFNPELAGGSILDVGVYPIALASHLFGSRPAEIQASASLGATGVDEQAGIMLQYPQGQLALLSSAIQTRTPHNAFIMGTQGMIWMPMFWRARLAVLWRSRKLPRIAWGRAGYQYEAAEVSQCIREGKVESPTMTLAESLAMMETMDQIREKIGLQYPGE</sequence>
<dbReference type="InterPro" id="IPR050984">
    <property type="entry name" value="Gfo/Idh/MocA_domain"/>
</dbReference>
<dbReference type="Pfam" id="PF01408">
    <property type="entry name" value="GFO_IDH_MocA"/>
    <property type="match status" value="1"/>
</dbReference>
<name>A0A1H2F795_9PROT</name>
<protein>
    <submittedName>
        <fullName evidence="5">Predicted dehydrogenase</fullName>
    </submittedName>
</protein>
<dbReference type="GO" id="GO:0000166">
    <property type="term" value="F:nucleotide binding"/>
    <property type="evidence" value="ECO:0007669"/>
    <property type="project" value="InterPro"/>
</dbReference>
<organism evidence="5 6">
    <name type="scientific">Nitrosomonas ureae</name>
    <dbReference type="NCBI Taxonomy" id="44577"/>
    <lineage>
        <taxon>Bacteria</taxon>
        <taxon>Pseudomonadati</taxon>
        <taxon>Pseudomonadota</taxon>
        <taxon>Betaproteobacteria</taxon>
        <taxon>Nitrosomonadales</taxon>
        <taxon>Nitrosomonadaceae</taxon>
        <taxon>Nitrosomonas</taxon>
    </lineage>
</organism>
<dbReference type="Pfam" id="PF22725">
    <property type="entry name" value="GFO_IDH_MocA_C3"/>
    <property type="match status" value="1"/>
</dbReference>
<reference evidence="6" key="1">
    <citation type="submission" date="2016-10" db="EMBL/GenBank/DDBJ databases">
        <authorList>
            <person name="Varghese N."/>
            <person name="Submissions S."/>
        </authorList>
    </citation>
    <scope>NUCLEOTIDE SEQUENCE [LARGE SCALE GENOMIC DNA]</scope>
    <source>
        <strain evidence="6">Nm10</strain>
    </source>
</reference>
<dbReference type="RefSeq" id="WP_062558151.1">
    <property type="nucleotide sequence ID" value="NZ_CP013341.1"/>
</dbReference>
<feature type="domain" description="GFO/IDH/MocA-like oxidoreductase" evidence="4">
    <location>
        <begin position="132"/>
        <end position="248"/>
    </location>
</feature>
<gene>
    <name evidence="5" type="ORF">SAMN05216406_11837</name>
</gene>
<accession>A0A1H2F795</accession>
<keyword evidence="2" id="KW-0560">Oxidoreductase</keyword>
<dbReference type="GO" id="GO:0016491">
    <property type="term" value="F:oxidoreductase activity"/>
    <property type="evidence" value="ECO:0007669"/>
    <property type="project" value="UniProtKB-KW"/>
</dbReference>
<dbReference type="Gene3D" id="3.30.360.10">
    <property type="entry name" value="Dihydrodipicolinate Reductase, domain 2"/>
    <property type="match status" value="1"/>
</dbReference>
<dbReference type="InterPro" id="IPR000683">
    <property type="entry name" value="Gfo/Idh/MocA-like_OxRdtase_N"/>
</dbReference>
<dbReference type="PANTHER" id="PTHR22604">
    <property type="entry name" value="OXIDOREDUCTASES"/>
    <property type="match status" value="1"/>
</dbReference>